<dbReference type="InterPro" id="IPR036236">
    <property type="entry name" value="Znf_C2H2_sf"/>
</dbReference>
<dbReference type="AlphaFoldDB" id="A0AA36C6Z3"/>
<dbReference type="InterPro" id="IPR003656">
    <property type="entry name" value="Znf_BED"/>
</dbReference>
<keyword evidence="3" id="KW-0862">Zinc</keyword>
<evidence type="ECO:0000313" key="8">
    <source>
        <dbReference type="EMBL" id="CAJ0562758.1"/>
    </source>
</evidence>
<protein>
    <recommendedName>
        <fullName evidence="10">C2H2-type domain-containing protein</fullName>
    </recommendedName>
</protein>
<keyword evidence="9" id="KW-1185">Reference proteome</keyword>
<dbReference type="InterPro" id="IPR013087">
    <property type="entry name" value="Znf_C2H2_type"/>
</dbReference>
<dbReference type="GO" id="GO:0006357">
    <property type="term" value="P:regulation of transcription by RNA polymerase II"/>
    <property type="evidence" value="ECO:0007669"/>
    <property type="project" value="TreeGrafter"/>
</dbReference>
<feature type="compositionally biased region" description="Polar residues" evidence="5">
    <location>
        <begin position="250"/>
        <end position="265"/>
    </location>
</feature>
<proteinExistence type="predicted"/>
<evidence type="ECO:0000256" key="4">
    <source>
        <dbReference type="PROSITE-ProRule" id="PRU00042"/>
    </source>
</evidence>
<feature type="domain" description="C2H2-type" evidence="6">
    <location>
        <begin position="48"/>
        <end position="76"/>
    </location>
</feature>
<feature type="domain" description="BED-type" evidence="7">
    <location>
        <begin position="582"/>
        <end position="631"/>
    </location>
</feature>
<dbReference type="PANTHER" id="PTHR34396">
    <property type="entry name" value="OS03G0264950 PROTEIN-RELATED"/>
    <property type="match status" value="1"/>
</dbReference>
<gene>
    <name evidence="8" type="ORF">MSPICULIGERA_LOCUS2220</name>
</gene>
<dbReference type="Pfam" id="PF02892">
    <property type="entry name" value="zf-BED"/>
    <property type="match status" value="2"/>
</dbReference>
<reference evidence="8" key="1">
    <citation type="submission" date="2023-06" db="EMBL/GenBank/DDBJ databases">
        <authorList>
            <person name="Delattre M."/>
        </authorList>
    </citation>
    <scope>NUCLEOTIDE SEQUENCE</scope>
    <source>
        <strain evidence="8">AF72</strain>
    </source>
</reference>
<dbReference type="EMBL" id="CATQJA010000663">
    <property type="protein sequence ID" value="CAJ0562758.1"/>
    <property type="molecule type" value="Genomic_DNA"/>
</dbReference>
<dbReference type="PROSITE" id="PS00028">
    <property type="entry name" value="ZINC_FINGER_C2H2_1"/>
    <property type="match status" value="1"/>
</dbReference>
<dbReference type="PROSITE" id="PS50808">
    <property type="entry name" value="ZF_BED"/>
    <property type="match status" value="2"/>
</dbReference>
<dbReference type="Proteomes" id="UP001177023">
    <property type="component" value="Unassembled WGS sequence"/>
</dbReference>
<dbReference type="GO" id="GO:1990837">
    <property type="term" value="F:sequence-specific double-stranded DNA binding"/>
    <property type="evidence" value="ECO:0007669"/>
    <property type="project" value="TreeGrafter"/>
</dbReference>
<keyword evidence="2 4" id="KW-0863">Zinc-finger</keyword>
<evidence type="ECO:0000259" key="6">
    <source>
        <dbReference type="PROSITE" id="PS50157"/>
    </source>
</evidence>
<accession>A0AA36C6Z3</accession>
<dbReference type="GO" id="GO:0008270">
    <property type="term" value="F:zinc ion binding"/>
    <property type="evidence" value="ECO:0007669"/>
    <property type="project" value="UniProtKB-KW"/>
</dbReference>
<dbReference type="SMART" id="SM00614">
    <property type="entry name" value="ZnF_BED"/>
    <property type="match status" value="3"/>
</dbReference>
<dbReference type="GO" id="GO:0005634">
    <property type="term" value="C:nucleus"/>
    <property type="evidence" value="ECO:0007669"/>
    <property type="project" value="TreeGrafter"/>
</dbReference>
<evidence type="ECO:0000313" key="9">
    <source>
        <dbReference type="Proteomes" id="UP001177023"/>
    </source>
</evidence>
<evidence type="ECO:0008006" key="10">
    <source>
        <dbReference type="Google" id="ProtNLM"/>
    </source>
</evidence>
<comment type="caution">
    <text evidence="8">The sequence shown here is derived from an EMBL/GenBank/DDBJ whole genome shotgun (WGS) entry which is preliminary data.</text>
</comment>
<feature type="domain" description="BED-type" evidence="7">
    <location>
        <begin position="758"/>
        <end position="807"/>
    </location>
</feature>
<dbReference type="PROSITE" id="PS50157">
    <property type="entry name" value="ZINC_FINGER_C2H2_2"/>
    <property type="match status" value="1"/>
</dbReference>
<feature type="region of interest" description="Disordered" evidence="5">
    <location>
        <begin position="88"/>
        <end position="107"/>
    </location>
</feature>
<name>A0AA36C6Z3_9BILA</name>
<evidence type="ECO:0000259" key="7">
    <source>
        <dbReference type="PROSITE" id="PS50808"/>
    </source>
</evidence>
<feature type="region of interest" description="Disordered" evidence="5">
    <location>
        <begin position="172"/>
        <end position="218"/>
    </location>
</feature>
<feature type="compositionally biased region" description="Basic and acidic residues" evidence="5">
    <location>
        <begin position="173"/>
        <end position="188"/>
    </location>
</feature>
<dbReference type="SUPFAM" id="SSF57667">
    <property type="entry name" value="beta-beta-alpha zinc fingers"/>
    <property type="match status" value="3"/>
</dbReference>
<evidence type="ECO:0000256" key="2">
    <source>
        <dbReference type="ARBA" id="ARBA00022771"/>
    </source>
</evidence>
<dbReference type="InterPro" id="IPR053031">
    <property type="entry name" value="Cuticle_assoc_protein"/>
</dbReference>
<evidence type="ECO:0000256" key="5">
    <source>
        <dbReference type="SAM" id="MobiDB-lite"/>
    </source>
</evidence>
<dbReference type="PANTHER" id="PTHR34396:SF25">
    <property type="entry name" value="BOUNDARY ELEMENT ASSOCIATED FACTOR"/>
    <property type="match status" value="1"/>
</dbReference>
<keyword evidence="1" id="KW-0479">Metal-binding</keyword>
<evidence type="ECO:0000256" key="1">
    <source>
        <dbReference type="ARBA" id="ARBA00022723"/>
    </source>
</evidence>
<sequence length="819" mass="91430">MANVYIKPEIISLDDDDTEQGQREQQPDEAQLLADLRLLKAVFERHIFKCNICPSSYASSAELEAHIRGRHSDDVVNQYLRLVLNQQEKSSLRPQPTQPPPQHRSGKLGHPCWSFFERIDRFDAMCLVCRMRVRSACSTNLCRHLSRHHPVQSMQVQARQARRRATVRMAWDFSDHQTQPDEPRDKLGLPEVDPESWTPKRMRRSASEGALAQVDDEAATMPKIQGHEPEVEADARLLGLFPEDFRECTPSGSTAEGSTSSQLPDRSSVLVRLPDHAQAVRRNNSPSAPSHSNRRSKTGLGGIGEEIRLPGLPGAIQRCSSAPASCSGLPLPSIPHPSSTVPMDGDTASHQHRPLALRPVPLPLTAGSSWTLSHASAGLQAAYQVPDLRPSAANGYDLFVDQLQQHHKQQYDGHKPYDYTLAASYDGVAKVFADDTVVLKTEEKPFDPHPHILVAPMGTGSDMVDTGILRTPFSFHPTLSTAQSTFPTAFPSTTTASLGAQDLLNQSTHSHLDHHHLNGQLALGNELLREQVLNSTQQLQHSLAQQQHHQIQLQAPSVIETRKSAEANAKGDGATPAKRGRPTENPCWNYFIRLDDQNVRCRICSKVVKSACATNMTKHLERHHQNDYQHLIIQIKQYRQQKVPQSVILPPGSNGCLLPGTATAHFVKGENPYIQDIYSQQQFDCPDALLRNYVDVNGHQLPWNRNNNTRGWSGFDGWANEAAPSTMADAWGHSAVPTDPTQPMQSQHDKPMLKRNRKTEHPVWEFFKRTLDGNAQCSICGGVVKSPCSSNFMRHLMRHHASEYNAVYVKWMQKRVPLK</sequence>
<evidence type="ECO:0000256" key="3">
    <source>
        <dbReference type="ARBA" id="ARBA00022833"/>
    </source>
</evidence>
<organism evidence="8 9">
    <name type="scientific">Mesorhabditis spiculigera</name>
    <dbReference type="NCBI Taxonomy" id="96644"/>
    <lineage>
        <taxon>Eukaryota</taxon>
        <taxon>Metazoa</taxon>
        <taxon>Ecdysozoa</taxon>
        <taxon>Nematoda</taxon>
        <taxon>Chromadorea</taxon>
        <taxon>Rhabditida</taxon>
        <taxon>Rhabditina</taxon>
        <taxon>Rhabditomorpha</taxon>
        <taxon>Rhabditoidea</taxon>
        <taxon>Rhabditidae</taxon>
        <taxon>Mesorhabditinae</taxon>
        <taxon>Mesorhabditis</taxon>
    </lineage>
</organism>
<feature type="region of interest" description="Disordered" evidence="5">
    <location>
        <begin position="244"/>
        <end position="306"/>
    </location>
</feature>
<feature type="compositionally biased region" description="Polar residues" evidence="5">
    <location>
        <begin position="281"/>
        <end position="291"/>
    </location>
</feature>
<dbReference type="SMART" id="SM00355">
    <property type="entry name" value="ZnF_C2H2"/>
    <property type="match status" value="4"/>
</dbReference>
<feature type="non-terminal residue" evidence="8">
    <location>
        <position position="1"/>
    </location>
</feature>